<evidence type="ECO:0000313" key="2">
    <source>
        <dbReference type="EMBL" id="KIK62211.1"/>
    </source>
</evidence>
<keyword evidence="3" id="KW-1185">Reference proteome</keyword>
<keyword evidence="1" id="KW-0812">Transmembrane</keyword>
<organism evidence="2 3">
    <name type="scientific">Collybiopsis luxurians FD-317 M1</name>
    <dbReference type="NCBI Taxonomy" id="944289"/>
    <lineage>
        <taxon>Eukaryota</taxon>
        <taxon>Fungi</taxon>
        <taxon>Dikarya</taxon>
        <taxon>Basidiomycota</taxon>
        <taxon>Agaricomycotina</taxon>
        <taxon>Agaricomycetes</taxon>
        <taxon>Agaricomycetidae</taxon>
        <taxon>Agaricales</taxon>
        <taxon>Marasmiineae</taxon>
        <taxon>Omphalotaceae</taxon>
        <taxon>Collybiopsis</taxon>
        <taxon>Collybiopsis luxurians</taxon>
    </lineage>
</organism>
<reference evidence="2 3" key="1">
    <citation type="submission" date="2014-04" db="EMBL/GenBank/DDBJ databases">
        <title>Evolutionary Origins and Diversification of the Mycorrhizal Mutualists.</title>
        <authorList>
            <consortium name="DOE Joint Genome Institute"/>
            <consortium name="Mycorrhizal Genomics Consortium"/>
            <person name="Kohler A."/>
            <person name="Kuo A."/>
            <person name="Nagy L.G."/>
            <person name="Floudas D."/>
            <person name="Copeland A."/>
            <person name="Barry K.W."/>
            <person name="Cichocki N."/>
            <person name="Veneault-Fourrey C."/>
            <person name="LaButti K."/>
            <person name="Lindquist E.A."/>
            <person name="Lipzen A."/>
            <person name="Lundell T."/>
            <person name="Morin E."/>
            <person name="Murat C."/>
            <person name="Riley R."/>
            <person name="Ohm R."/>
            <person name="Sun H."/>
            <person name="Tunlid A."/>
            <person name="Henrissat B."/>
            <person name="Grigoriev I.V."/>
            <person name="Hibbett D.S."/>
            <person name="Martin F."/>
        </authorList>
    </citation>
    <scope>NUCLEOTIDE SEQUENCE [LARGE SCALE GENOMIC DNA]</scope>
    <source>
        <strain evidence="2 3">FD-317 M1</strain>
    </source>
</reference>
<keyword evidence="1" id="KW-0472">Membrane</keyword>
<dbReference type="Proteomes" id="UP000053593">
    <property type="component" value="Unassembled WGS sequence"/>
</dbReference>
<feature type="transmembrane region" description="Helical" evidence="1">
    <location>
        <begin position="12"/>
        <end position="32"/>
    </location>
</feature>
<accession>A0A0D0C287</accession>
<evidence type="ECO:0000256" key="1">
    <source>
        <dbReference type="SAM" id="Phobius"/>
    </source>
</evidence>
<dbReference type="AlphaFoldDB" id="A0A0D0C287"/>
<evidence type="ECO:0000313" key="3">
    <source>
        <dbReference type="Proteomes" id="UP000053593"/>
    </source>
</evidence>
<dbReference type="EMBL" id="KN834768">
    <property type="protein sequence ID" value="KIK62211.1"/>
    <property type="molecule type" value="Genomic_DNA"/>
</dbReference>
<gene>
    <name evidence="2" type="ORF">GYMLUDRAFT_553274</name>
</gene>
<protein>
    <submittedName>
        <fullName evidence="2">Uncharacterized protein</fullName>
    </submittedName>
</protein>
<name>A0A0D0C287_9AGAR</name>
<proteinExistence type="predicted"/>
<keyword evidence="1" id="KW-1133">Transmembrane helix</keyword>
<sequence length="117" mass="13398">MGPTRKLSIRPFFRLPAPLTCILTLIFSTFLFTRSAQHRLQRHVRTSQTFSFVYLGLFYTTRALPNSLSMTRTFYTSTPSALQHILPIITPRQTPNAIRMIRISSSAVHLPQPEALH</sequence>
<dbReference type="HOGENOM" id="CLU_2085092_0_0_1"/>